<dbReference type="RefSeq" id="XP_017026450.1">
    <property type="nucleotide sequence ID" value="XM_017170961.3"/>
</dbReference>
<evidence type="ECO:0000256" key="7">
    <source>
        <dbReference type="SAM" id="MobiDB-lite"/>
    </source>
</evidence>
<dbReference type="SMART" id="SM00356">
    <property type="entry name" value="ZnF_C3H1"/>
    <property type="match status" value="3"/>
</dbReference>
<evidence type="ECO:0000313" key="9">
    <source>
        <dbReference type="Proteomes" id="UP001652661"/>
    </source>
</evidence>
<feature type="region of interest" description="Disordered" evidence="7">
    <location>
        <begin position="529"/>
        <end position="607"/>
    </location>
</feature>
<feature type="domain" description="C3H1-type" evidence="8">
    <location>
        <begin position="429"/>
        <end position="455"/>
    </location>
</feature>
<dbReference type="Proteomes" id="UP001652661">
    <property type="component" value="Chromosome 3L"/>
</dbReference>
<evidence type="ECO:0000256" key="2">
    <source>
        <dbReference type="ARBA" id="ARBA00022737"/>
    </source>
</evidence>
<dbReference type="GO" id="GO:0005634">
    <property type="term" value="C:nucleus"/>
    <property type="evidence" value="ECO:0007669"/>
    <property type="project" value="TreeGrafter"/>
</dbReference>
<dbReference type="PROSITE" id="PS50103">
    <property type="entry name" value="ZF_C3H1"/>
    <property type="match status" value="3"/>
</dbReference>
<keyword evidence="4 6" id="KW-0862">Zinc</keyword>
<gene>
    <name evidence="10" type="primary">ZC3H3</name>
</gene>
<feature type="domain" description="C3H1-type" evidence="8">
    <location>
        <begin position="402"/>
        <end position="428"/>
    </location>
</feature>
<evidence type="ECO:0000256" key="5">
    <source>
        <dbReference type="ARBA" id="ARBA00071600"/>
    </source>
</evidence>
<dbReference type="OMA" id="MVSIHGV"/>
<proteinExistence type="predicted"/>
<keyword evidence="9" id="KW-1185">Reference proteome</keyword>
<organism evidence="9 10">
    <name type="scientific">Drosophila kikkawai</name>
    <name type="common">Fruit fly</name>
    <dbReference type="NCBI Taxonomy" id="30033"/>
    <lineage>
        <taxon>Eukaryota</taxon>
        <taxon>Metazoa</taxon>
        <taxon>Ecdysozoa</taxon>
        <taxon>Arthropoda</taxon>
        <taxon>Hexapoda</taxon>
        <taxon>Insecta</taxon>
        <taxon>Pterygota</taxon>
        <taxon>Neoptera</taxon>
        <taxon>Endopterygota</taxon>
        <taxon>Diptera</taxon>
        <taxon>Brachycera</taxon>
        <taxon>Muscomorpha</taxon>
        <taxon>Ephydroidea</taxon>
        <taxon>Drosophilidae</taxon>
        <taxon>Drosophila</taxon>
        <taxon>Sophophora</taxon>
    </lineage>
</organism>
<evidence type="ECO:0000259" key="8">
    <source>
        <dbReference type="PROSITE" id="PS50103"/>
    </source>
</evidence>
<keyword evidence="1 6" id="KW-0479">Metal-binding</keyword>
<name>A0A6P4IDV8_DROKI</name>
<dbReference type="OrthoDB" id="3247158at2759"/>
<evidence type="ECO:0000313" key="10">
    <source>
        <dbReference type="RefSeq" id="XP_017026450.1"/>
    </source>
</evidence>
<dbReference type="InterPro" id="IPR000571">
    <property type="entry name" value="Znf_CCCH"/>
</dbReference>
<feature type="zinc finger region" description="C3H1-type" evidence="6">
    <location>
        <begin position="429"/>
        <end position="455"/>
    </location>
</feature>
<evidence type="ECO:0000256" key="3">
    <source>
        <dbReference type="ARBA" id="ARBA00022771"/>
    </source>
</evidence>
<feature type="zinc finger region" description="C3H1-type" evidence="6">
    <location>
        <begin position="456"/>
        <end position="483"/>
    </location>
</feature>
<protein>
    <recommendedName>
        <fullName evidence="5">Zinc finger CCCH domain-containing protein 3</fullName>
    </recommendedName>
</protein>
<dbReference type="AlphaFoldDB" id="A0A6P4IDV8"/>
<evidence type="ECO:0000256" key="6">
    <source>
        <dbReference type="PROSITE-ProRule" id="PRU00723"/>
    </source>
</evidence>
<accession>A0A6P4IDV8</accession>
<dbReference type="PANTHER" id="PTHR46156">
    <property type="entry name" value="CCCH ZINGC FINGER"/>
    <property type="match status" value="1"/>
</dbReference>
<keyword evidence="3 6" id="KW-0863">Zinc-finger</keyword>
<keyword evidence="2" id="KW-0677">Repeat</keyword>
<feature type="compositionally biased region" description="Basic and acidic residues" evidence="7">
    <location>
        <begin position="546"/>
        <end position="566"/>
    </location>
</feature>
<evidence type="ECO:0000256" key="4">
    <source>
        <dbReference type="ARBA" id="ARBA00022833"/>
    </source>
</evidence>
<reference evidence="10" key="1">
    <citation type="submission" date="2025-08" db="UniProtKB">
        <authorList>
            <consortium name="RefSeq"/>
        </authorList>
    </citation>
    <scope>IDENTIFICATION</scope>
    <source>
        <strain evidence="10">14028-0561.14</strain>
        <tissue evidence="10">Whole fly</tissue>
    </source>
</reference>
<dbReference type="FunFam" id="4.10.1000.10:FF:000008">
    <property type="entry name" value="zinc finger CCCH domain-containing protein 3"/>
    <property type="match status" value="1"/>
</dbReference>
<feature type="domain" description="C3H1-type" evidence="8">
    <location>
        <begin position="456"/>
        <end position="483"/>
    </location>
</feature>
<feature type="compositionally biased region" description="Acidic residues" evidence="7">
    <location>
        <begin position="567"/>
        <end position="578"/>
    </location>
</feature>
<dbReference type="Gene3D" id="4.10.1000.10">
    <property type="entry name" value="Zinc finger, CCCH-type"/>
    <property type="match status" value="1"/>
</dbReference>
<dbReference type="PANTHER" id="PTHR46156:SF1">
    <property type="entry name" value="ZINC FINGER CCCH DOMAIN-CONTAINING PROTEIN 3"/>
    <property type="match status" value="1"/>
</dbReference>
<feature type="zinc finger region" description="C3H1-type" evidence="6">
    <location>
        <begin position="402"/>
        <end position="428"/>
    </location>
</feature>
<dbReference type="GO" id="GO:0008270">
    <property type="term" value="F:zinc ion binding"/>
    <property type="evidence" value="ECO:0007669"/>
    <property type="project" value="UniProtKB-KW"/>
</dbReference>
<sequence>MLPHLSADEGLPSVTRKVYINPNFQMARTASHLLQGQTAHQLPPFQAPPLPPQYPAPAIHINPHFLQRQRAMYEQFQQQQQQEFLHQQVSAAYYKQTPPLPVISVPATPPPPQAKIISKASTCLVRKAPVKAAAPPLVPTPPVVASSRTQPPLVSISKRKIVRQGAVTAVPAPQTPVPPAKRSQYKLVRSISLTFTPLVKKRRSLREFVGQYALRRTNEDAEPKKKLRSEQQLLKLGVNKSLSMVSIHGVMYRKISKNKLTKLDARTAAPRTLKPPLSGRALFVSGNKFILDPSGCRLTRVSSSSTPRLPSAAAAPQMSVNRTMIRRIDIGGLTYVASPKTQNVFIRTTNHLSRAHLITARQRSLTLLNKSRVKTNVPCAIYQKLGKCAAHSRGKCRKLHDQRQVAICTSFLRGECSNPDCLLSHNVTLEKMPVCRYFLRGVCVREDCPYLHKKLSRKAGICIDFVRGYCPLAAECNKRHEFACPELERQGKCELSKCVFCKKAPSKRLVKSRPMTVILKVAKTEKTQKKELEDKAADVPSSSRYFRCDGDQAKSPKDEKERKEPLEEKDEEAEDPAETEATVGVLKRPTLGTLPAFIPLGDGSEED</sequence>
<evidence type="ECO:0000256" key="1">
    <source>
        <dbReference type="ARBA" id="ARBA00022723"/>
    </source>
</evidence>